<evidence type="ECO:0000313" key="3">
    <source>
        <dbReference type="Proteomes" id="UP000728032"/>
    </source>
</evidence>
<accession>A0A7R9LXG3</accession>
<dbReference type="EMBL" id="OC918300">
    <property type="protein sequence ID" value="CAD7649118.1"/>
    <property type="molecule type" value="Genomic_DNA"/>
</dbReference>
<dbReference type="OrthoDB" id="343907at2759"/>
<dbReference type="Pfam" id="PF08923">
    <property type="entry name" value="MAPKK1_Int"/>
    <property type="match status" value="1"/>
</dbReference>
<dbReference type="Proteomes" id="UP000728032">
    <property type="component" value="Unassembled WGS sequence"/>
</dbReference>
<evidence type="ECO:0000313" key="2">
    <source>
        <dbReference type="EMBL" id="CAD7649118.1"/>
    </source>
</evidence>
<protein>
    <submittedName>
        <fullName evidence="2">Uncharacterized protein</fullName>
    </submittedName>
</protein>
<dbReference type="GO" id="GO:0071230">
    <property type="term" value="P:cellular response to amino acid stimulus"/>
    <property type="evidence" value="ECO:0007669"/>
    <property type="project" value="TreeGrafter"/>
</dbReference>
<dbReference type="Gene3D" id="3.30.450.30">
    <property type="entry name" value="Dynein light chain 2a, cytoplasmic"/>
    <property type="match status" value="1"/>
</dbReference>
<dbReference type="SUPFAM" id="SSF103196">
    <property type="entry name" value="Roadblock/LC7 domain"/>
    <property type="match status" value="2"/>
</dbReference>
<sequence length="163" mass="17973">MNSLIVLSTKRYLLLPKECKKDLLSLTTKVDGLIAVIITDKEGVPLIKVVNDSHDPNLVGRPTFVSSNFTTVVNDSHDPNLVGRPTFVSSNFTTGVEQASKLGIGLCTTIVTHYHNYQIVHFNKDKLIVALIANTHANTGQLLALENEFDIICNELRQCVDNN</sequence>
<gene>
    <name evidence="2" type="ORF">ONB1V03_LOCUS7109</name>
</gene>
<dbReference type="GO" id="GO:0032008">
    <property type="term" value="P:positive regulation of TOR signaling"/>
    <property type="evidence" value="ECO:0007669"/>
    <property type="project" value="TreeGrafter"/>
</dbReference>
<evidence type="ECO:0000256" key="1">
    <source>
        <dbReference type="ARBA" id="ARBA00005356"/>
    </source>
</evidence>
<keyword evidence="3" id="KW-1185">Reference proteome</keyword>
<dbReference type="AlphaFoldDB" id="A0A7R9LXG3"/>
<dbReference type="EMBL" id="CAJPVJ010003475">
    <property type="protein sequence ID" value="CAG2167612.1"/>
    <property type="molecule type" value="Genomic_DNA"/>
</dbReference>
<dbReference type="SMART" id="SM01278">
    <property type="entry name" value="MAPKK1_Int"/>
    <property type="match status" value="1"/>
</dbReference>
<dbReference type="PANTHER" id="PTHR13378">
    <property type="entry name" value="REGULATOR COMPLEX PROTEIN LAMTOR3"/>
    <property type="match status" value="1"/>
</dbReference>
<reference evidence="2" key="1">
    <citation type="submission" date="2020-11" db="EMBL/GenBank/DDBJ databases">
        <authorList>
            <person name="Tran Van P."/>
        </authorList>
    </citation>
    <scope>NUCLEOTIDE SEQUENCE</scope>
</reference>
<comment type="similarity">
    <text evidence="1">Belongs to the LAMTOR3 family.</text>
</comment>
<organism evidence="2">
    <name type="scientific">Oppiella nova</name>
    <dbReference type="NCBI Taxonomy" id="334625"/>
    <lineage>
        <taxon>Eukaryota</taxon>
        <taxon>Metazoa</taxon>
        <taxon>Ecdysozoa</taxon>
        <taxon>Arthropoda</taxon>
        <taxon>Chelicerata</taxon>
        <taxon>Arachnida</taxon>
        <taxon>Acari</taxon>
        <taxon>Acariformes</taxon>
        <taxon>Sarcoptiformes</taxon>
        <taxon>Oribatida</taxon>
        <taxon>Brachypylina</taxon>
        <taxon>Oppioidea</taxon>
        <taxon>Oppiidae</taxon>
        <taxon>Oppiella</taxon>
    </lineage>
</organism>
<name>A0A7R9LXG3_9ACAR</name>
<dbReference type="PANTHER" id="PTHR13378:SF1">
    <property type="entry name" value="RAGULATOR COMPLEX PROTEIN LAMTOR3"/>
    <property type="match status" value="1"/>
</dbReference>
<dbReference type="InterPro" id="IPR015019">
    <property type="entry name" value="LAMTOR3"/>
</dbReference>
<proteinExistence type="inferred from homology"/>
<dbReference type="GO" id="GO:0071986">
    <property type="term" value="C:Ragulator complex"/>
    <property type="evidence" value="ECO:0007669"/>
    <property type="project" value="TreeGrafter"/>
</dbReference>